<reference evidence="7" key="1">
    <citation type="journal article" date="2014" name="Int. J. Syst. Evol. Microbiol.">
        <title>Complete genome sequence of Corynebacterium casei LMG S-19264T (=DSM 44701T), isolated from a smear-ripened cheese.</title>
        <authorList>
            <consortium name="US DOE Joint Genome Institute (JGI-PGF)"/>
            <person name="Walter F."/>
            <person name="Albersmeier A."/>
            <person name="Kalinowski J."/>
            <person name="Ruckert C."/>
        </authorList>
    </citation>
    <scope>NUCLEOTIDE SEQUENCE</scope>
    <source>
        <strain evidence="7">JCM 3091</strain>
    </source>
</reference>
<keyword evidence="8" id="KW-1185">Reference proteome</keyword>
<reference evidence="7" key="2">
    <citation type="submission" date="2020-09" db="EMBL/GenBank/DDBJ databases">
        <authorList>
            <person name="Sun Q."/>
            <person name="Ohkuma M."/>
        </authorList>
    </citation>
    <scope>NUCLEOTIDE SEQUENCE</scope>
    <source>
        <strain evidence="7">JCM 3091</strain>
    </source>
</reference>
<dbReference type="InterPro" id="IPR022781">
    <property type="entry name" value="Flagellar_biosynth_FliO"/>
</dbReference>
<sequence length="168" mass="17994">MLELTLRIVFSLLVVFGLMWLMARMLRRPLGGRAAGQLAVLSRTQVTRGAAVAVVRVLDRALIVGVTEHQVNLLGEADLAALTAPAPTERREQVDLDRLDLEHLDLDGPHRDPRRNGVDLPPVGIAPLAAAAPAGPAGPAPGPLADSALSPQVWRQAVAVLRNRTVRR</sequence>
<comment type="subcellular location">
    <subcellularLocation>
        <location evidence="1">Cell membrane</location>
    </subcellularLocation>
</comment>
<evidence type="ECO:0000256" key="1">
    <source>
        <dbReference type="ARBA" id="ARBA00004236"/>
    </source>
</evidence>
<organism evidence="7 8">
    <name type="scientific">Pilimelia terevasa</name>
    <dbReference type="NCBI Taxonomy" id="53372"/>
    <lineage>
        <taxon>Bacteria</taxon>
        <taxon>Bacillati</taxon>
        <taxon>Actinomycetota</taxon>
        <taxon>Actinomycetes</taxon>
        <taxon>Micromonosporales</taxon>
        <taxon>Micromonosporaceae</taxon>
        <taxon>Pilimelia</taxon>
    </lineage>
</organism>
<evidence type="ECO:0000256" key="6">
    <source>
        <dbReference type="SAM" id="Phobius"/>
    </source>
</evidence>
<evidence type="ECO:0000256" key="3">
    <source>
        <dbReference type="ARBA" id="ARBA00022692"/>
    </source>
</evidence>
<dbReference type="RefSeq" id="WP_189112821.1">
    <property type="nucleotide sequence ID" value="NZ_BMQC01000002.1"/>
</dbReference>
<feature type="transmembrane region" description="Helical" evidence="6">
    <location>
        <begin position="6"/>
        <end position="23"/>
    </location>
</feature>
<evidence type="ECO:0000313" key="8">
    <source>
        <dbReference type="Proteomes" id="UP000662200"/>
    </source>
</evidence>
<proteinExistence type="predicted"/>
<dbReference type="EMBL" id="BMQC01000002">
    <property type="protein sequence ID" value="GGK18037.1"/>
    <property type="molecule type" value="Genomic_DNA"/>
</dbReference>
<evidence type="ECO:0000256" key="4">
    <source>
        <dbReference type="ARBA" id="ARBA00022989"/>
    </source>
</evidence>
<dbReference type="GO" id="GO:0016020">
    <property type="term" value="C:membrane"/>
    <property type="evidence" value="ECO:0007669"/>
    <property type="project" value="InterPro"/>
</dbReference>
<dbReference type="Pfam" id="PF04347">
    <property type="entry name" value="FliO"/>
    <property type="match status" value="1"/>
</dbReference>
<keyword evidence="3 6" id="KW-0812">Transmembrane</keyword>
<evidence type="ECO:0000256" key="5">
    <source>
        <dbReference type="ARBA" id="ARBA00023136"/>
    </source>
</evidence>
<keyword evidence="5 6" id="KW-0472">Membrane</keyword>
<protein>
    <recommendedName>
        <fullName evidence="9">Flagellar protein</fullName>
    </recommendedName>
</protein>
<dbReference type="Proteomes" id="UP000662200">
    <property type="component" value="Unassembled WGS sequence"/>
</dbReference>
<evidence type="ECO:0000256" key="2">
    <source>
        <dbReference type="ARBA" id="ARBA00022475"/>
    </source>
</evidence>
<gene>
    <name evidence="7" type="ORF">GCM10010124_08280</name>
</gene>
<keyword evidence="2" id="KW-1003">Cell membrane</keyword>
<comment type="caution">
    <text evidence="7">The sequence shown here is derived from an EMBL/GenBank/DDBJ whole genome shotgun (WGS) entry which is preliminary data.</text>
</comment>
<dbReference type="AlphaFoldDB" id="A0A8J3BFE7"/>
<name>A0A8J3BFE7_9ACTN</name>
<accession>A0A8J3BFE7</accession>
<keyword evidence="4 6" id="KW-1133">Transmembrane helix</keyword>
<evidence type="ECO:0008006" key="9">
    <source>
        <dbReference type="Google" id="ProtNLM"/>
    </source>
</evidence>
<dbReference type="GO" id="GO:0044781">
    <property type="term" value="P:bacterial-type flagellum organization"/>
    <property type="evidence" value="ECO:0007669"/>
    <property type="project" value="InterPro"/>
</dbReference>
<evidence type="ECO:0000313" key="7">
    <source>
        <dbReference type="EMBL" id="GGK18037.1"/>
    </source>
</evidence>